<keyword evidence="4" id="KW-1185">Reference proteome</keyword>
<name>A0ABV2AQ09_9EUKA</name>
<proteinExistence type="inferred from homology"/>
<dbReference type="Gene3D" id="3.40.50.720">
    <property type="entry name" value="NAD(P)-binding Rossmann-like Domain"/>
    <property type="match status" value="1"/>
</dbReference>
<dbReference type="Pfam" id="PF00106">
    <property type="entry name" value="adh_short"/>
    <property type="match status" value="1"/>
</dbReference>
<dbReference type="Proteomes" id="UP001439008">
    <property type="component" value="Unassembled WGS sequence"/>
</dbReference>
<dbReference type="PANTHER" id="PTHR44196">
    <property type="entry name" value="DEHYDROGENASE/REDUCTASE SDR FAMILY MEMBER 7B"/>
    <property type="match status" value="1"/>
</dbReference>
<evidence type="ECO:0000313" key="3">
    <source>
        <dbReference type="EMBL" id="MES1921763.1"/>
    </source>
</evidence>
<dbReference type="PANTHER" id="PTHR44196:SF1">
    <property type="entry name" value="DEHYDROGENASE_REDUCTASE SDR FAMILY MEMBER 7B"/>
    <property type="match status" value="1"/>
</dbReference>
<reference evidence="3 4" key="1">
    <citation type="journal article" date="2024" name="BMC Biol.">
        <title>Comparative genomics of Ascetosporea gives new insight into the evolutionary basis for animal parasitism in Rhizaria.</title>
        <authorList>
            <person name="Hiltunen Thoren M."/>
            <person name="Onut-Brannstrom I."/>
            <person name="Alfjorden A."/>
            <person name="Peckova H."/>
            <person name="Swords F."/>
            <person name="Hooper C."/>
            <person name="Holzer A.S."/>
            <person name="Bass D."/>
            <person name="Burki F."/>
        </authorList>
    </citation>
    <scope>NUCLEOTIDE SEQUENCE [LARGE SCALE GENOMIC DNA]</scope>
    <source>
        <strain evidence="3">20-A016</strain>
    </source>
</reference>
<gene>
    <name evidence="3" type="ORF">MHBO_003294</name>
</gene>
<accession>A0ABV2AQ09</accession>
<dbReference type="InterPro" id="IPR036291">
    <property type="entry name" value="NAD(P)-bd_dom_sf"/>
</dbReference>
<evidence type="ECO:0000256" key="1">
    <source>
        <dbReference type="ARBA" id="ARBA00006484"/>
    </source>
</evidence>
<comment type="caution">
    <text evidence="3">The sequence shown here is derived from an EMBL/GenBank/DDBJ whole genome shotgun (WGS) entry which is preliminary data.</text>
</comment>
<evidence type="ECO:0000313" key="4">
    <source>
        <dbReference type="Proteomes" id="UP001439008"/>
    </source>
</evidence>
<feature type="non-terminal residue" evidence="3">
    <location>
        <position position="1"/>
    </location>
</feature>
<organism evidence="3 4">
    <name type="scientific">Bonamia ostreae</name>
    <dbReference type="NCBI Taxonomy" id="126728"/>
    <lineage>
        <taxon>Eukaryota</taxon>
        <taxon>Sar</taxon>
        <taxon>Rhizaria</taxon>
        <taxon>Endomyxa</taxon>
        <taxon>Ascetosporea</taxon>
        <taxon>Haplosporida</taxon>
        <taxon>Bonamia</taxon>
    </lineage>
</organism>
<protein>
    <submittedName>
        <fullName evidence="3">Uncharacterized protein</fullName>
    </submittedName>
</protein>
<comment type="similarity">
    <text evidence="1">Belongs to the short-chain dehydrogenases/reductases (SDR) family.</text>
</comment>
<dbReference type="InterPro" id="IPR002347">
    <property type="entry name" value="SDR_fam"/>
</dbReference>
<evidence type="ECO:0000256" key="2">
    <source>
        <dbReference type="ARBA" id="ARBA00023002"/>
    </source>
</evidence>
<sequence>ESLFERIDVLHLNHGILENRFCLEYERGINWLHFQKINQCNYESHVRLLFISLCGLVASKIKPSVAVTCSGGVAGALPFDGSYVAAKSALRAYFSNFRREMCLVGHPINVTIMYPGATDTAFTRDHHGLKTKSVSPENLAKCFVRAVSEQKEEIYFPSNVWIASLIGYFLPSLYNLIVEKVFYLPNRPDCLGRLNEIKETLKKNK</sequence>
<dbReference type="SUPFAM" id="SSF51735">
    <property type="entry name" value="NAD(P)-binding Rossmann-fold domains"/>
    <property type="match status" value="1"/>
</dbReference>
<keyword evidence="2" id="KW-0560">Oxidoreductase</keyword>
<dbReference type="EMBL" id="JBDODL010001737">
    <property type="protein sequence ID" value="MES1921763.1"/>
    <property type="molecule type" value="Genomic_DNA"/>
</dbReference>